<feature type="domain" description="Sulfotransferase" evidence="2">
    <location>
        <begin position="222"/>
        <end position="368"/>
    </location>
</feature>
<reference evidence="3 4" key="1">
    <citation type="journal article" date="2017" name="PLoS Biol.">
        <title>The sea cucumber genome provides insights into morphological evolution and visceral regeneration.</title>
        <authorList>
            <person name="Zhang X."/>
            <person name="Sun L."/>
            <person name="Yuan J."/>
            <person name="Sun Y."/>
            <person name="Gao Y."/>
            <person name="Zhang L."/>
            <person name="Li S."/>
            <person name="Dai H."/>
            <person name="Hamel J.F."/>
            <person name="Liu C."/>
            <person name="Yu Y."/>
            <person name="Liu S."/>
            <person name="Lin W."/>
            <person name="Guo K."/>
            <person name="Jin S."/>
            <person name="Xu P."/>
            <person name="Storey K.B."/>
            <person name="Huan P."/>
            <person name="Zhang T."/>
            <person name="Zhou Y."/>
            <person name="Zhang J."/>
            <person name="Lin C."/>
            <person name="Li X."/>
            <person name="Xing L."/>
            <person name="Huo D."/>
            <person name="Sun M."/>
            <person name="Wang L."/>
            <person name="Mercier A."/>
            <person name="Li F."/>
            <person name="Yang H."/>
            <person name="Xiang J."/>
        </authorList>
    </citation>
    <scope>NUCLEOTIDE SEQUENCE [LARGE SCALE GENOMIC DNA]</scope>
    <source>
        <strain evidence="3">Shaxun</strain>
        <tissue evidence="3">Muscle</tissue>
    </source>
</reference>
<evidence type="ECO:0000256" key="1">
    <source>
        <dbReference type="SAM" id="MobiDB-lite"/>
    </source>
</evidence>
<protein>
    <submittedName>
        <fullName evidence="3">Putative carbohydrate sulfotransferase 15-like</fullName>
    </submittedName>
</protein>
<feature type="region of interest" description="Disordered" evidence="1">
    <location>
        <begin position="28"/>
        <end position="47"/>
    </location>
</feature>
<dbReference type="Gene3D" id="3.40.50.300">
    <property type="entry name" value="P-loop containing nucleotide triphosphate hydrolases"/>
    <property type="match status" value="1"/>
</dbReference>
<dbReference type="SUPFAM" id="SSF52540">
    <property type="entry name" value="P-loop containing nucleoside triphosphate hydrolases"/>
    <property type="match status" value="1"/>
</dbReference>
<dbReference type="PANTHER" id="PTHR15723">
    <property type="entry name" value="CARBOHYDRATE SULFOTRANSFERASE 15"/>
    <property type="match status" value="1"/>
</dbReference>
<dbReference type="Pfam" id="PF00685">
    <property type="entry name" value="Sulfotransfer_1"/>
    <property type="match status" value="1"/>
</dbReference>
<organism evidence="3 4">
    <name type="scientific">Stichopus japonicus</name>
    <name type="common">Sea cucumber</name>
    <dbReference type="NCBI Taxonomy" id="307972"/>
    <lineage>
        <taxon>Eukaryota</taxon>
        <taxon>Metazoa</taxon>
        <taxon>Echinodermata</taxon>
        <taxon>Eleutherozoa</taxon>
        <taxon>Echinozoa</taxon>
        <taxon>Holothuroidea</taxon>
        <taxon>Aspidochirotacea</taxon>
        <taxon>Aspidochirotida</taxon>
        <taxon>Stichopodidae</taxon>
        <taxon>Apostichopus</taxon>
    </lineage>
</organism>
<keyword evidence="3" id="KW-0808">Transferase</keyword>
<proteinExistence type="predicted"/>
<name>A0A2G8K878_STIJA</name>
<comment type="caution">
    <text evidence="3">The sequence shown here is derived from an EMBL/GenBank/DDBJ whole genome shotgun (WGS) entry which is preliminary data.</text>
</comment>
<gene>
    <name evidence="3" type="ORF">BSL78_18902</name>
</gene>
<keyword evidence="4" id="KW-1185">Reference proteome</keyword>
<dbReference type="InterPro" id="IPR052654">
    <property type="entry name" value="CS_Sulfotransferase"/>
</dbReference>
<dbReference type="InterPro" id="IPR027417">
    <property type="entry name" value="P-loop_NTPase"/>
</dbReference>
<feature type="non-terminal residue" evidence="3">
    <location>
        <position position="1"/>
    </location>
</feature>
<accession>A0A2G8K878</accession>
<dbReference type="GO" id="GO:0019319">
    <property type="term" value="P:hexose biosynthetic process"/>
    <property type="evidence" value="ECO:0007669"/>
    <property type="project" value="TreeGrafter"/>
</dbReference>
<dbReference type="GO" id="GO:0050659">
    <property type="term" value="F:N-acetylgalactosamine 4-sulfate 6-O-sulfotransferase activity"/>
    <property type="evidence" value="ECO:0007669"/>
    <property type="project" value="TreeGrafter"/>
</dbReference>
<evidence type="ECO:0000313" key="4">
    <source>
        <dbReference type="Proteomes" id="UP000230750"/>
    </source>
</evidence>
<dbReference type="OrthoDB" id="8068875at2759"/>
<sequence>KYLLAIAVAAVIITLGVLNADWNSDRVQPERKHERGPVGNSIPTNGTTKFRSDNIKSLPLSKEGTILQKYALEISQRVPKKFLPSYRSPCWQETDGLKCLPYFYQIGSYKSGTSDIWDKLVQHPDVVPVLKEPHWWAWRRFGYKELPCHHEMVLKIRDLTGKGDDSSLDWYLNWFRHQTGNMSPNQVIGDGSITALWGIADGIANYTDPEPSHVLADVIHAVQPGAKVYAILRNPLDRALSEYFYSHKRETKTPEEFHEEVVKSLKETKDCLRTKKSARACAFSLQIGNWTKFVPLHGAYYLYLKEWVEAYGRDNVHVIKTEDWIDEPKEVLTNLISFLKLDPLPETKLASILMRKVRNSRKQRKSQFKIMLNSTRHLLEEFYRPWNGELVKLLGHSSFSWGI</sequence>
<dbReference type="Proteomes" id="UP000230750">
    <property type="component" value="Unassembled WGS sequence"/>
</dbReference>
<dbReference type="EMBL" id="MRZV01000788">
    <property type="protein sequence ID" value="PIK44221.1"/>
    <property type="molecule type" value="Genomic_DNA"/>
</dbReference>
<evidence type="ECO:0000313" key="3">
    <source>
        <dbReference type="EMBL" id="PIK44221.1"/>
    </source>
</evidence>
<dbReference type="InterPro" id="IPR000863">
    <property type="entry name" value="Sulfotransferase_dom"/>
</dbReference>
<dbReference type="AlphaFoldDB" id="A0A2G8K878"/>
<dbReference type="PANTHER" id="PTHR15723:SF0">
    <property type="entry name" value="CARBOHYDRATE SULFOTRANSFERASE 15"/>
    <property type="match status" value="1"/>
</dbReference>
<evidence type="ECO:0000259" key="2">
    <source>
        <dbReference type="Pfam" id="PF00685"/>
    </source>
</evidence>